<dbReference type="InterPro" id="IPR019793">
    <property type="entry name" value="Peroxidases_heam-ligand_BS"/>
</dbReference>
<reference evidence="13" key="1">
    <citation type="journal article" date="2013" name="Nature">
        <title>Pan genome of the phytoplankton Emiliania underpins its global distribution.</title>
        <authorList>
            <person name="Read B.A."/>
            <person name="Kegel J."/>
            <person name="Klute M.J."/>
            <person name="Kuo A."/>
            <person name="Lefebvre S.C."/>
            <person name="Maumus F."/>
            <person name="Mayer C."/>
            <person name="Miller J."/>
            <person name="Monier A."/>
            <person name="Salamov A."/>
            <person name="Young J."/>
            <person name="Aguilar M."/>
            <person name="Claverie J.M."/>
            <person name="Frickenhaus S."/>
            <person name="Gonzalez K."/>
            <person name="Herman E.K."/>
            <person name="Lin Y.C."/>
            <person name="Napier J."/>
            <person name="Ogata H."/>
            <person name="Sarno A.F."/>
            <person name="Shmutz J."/>
            <person name="Schroeder D."/>
            <person name="de Vargas C."/>
            <person name="Verret F."/>
            <person name="von Dassow P."/>
            <person name="Valentin K."/>
            <person name="Van de Peer Y."/>
            <person name="Wheeler G."/>
            <person name="Dacks J.B."/>
            <person name="Delwiche C.F."/>
            <person name="Dyhrman S.T."/>
            <person name="Glockner G."/>
            <person name="John U."/>
            <person name="Richards T."/>
            <person name="Worden A.Z."/>
            <person name="Zhang X."/>
            <person name="Grigoriev I.V."/>
            <person name="Allen A.E."/>
            <person name="Bidle K."/>
            <person name="Borodovsky M."/>
            <person name="Bowler C."/>
            <person name="Brownlee C."/>
            <person name="Cock J.M."/>
            <person name="Elias M."/>
            <person name="Gladyshev V.N."/>
            <person name="Groth M."/>
            <person name="Guda C."/>
            <person name="Hadaegh A."/>
            <person name="Iglesias-Rodriguez M.D."/>
            <person name="Jenkins J."/>
            <person name="Jones B.M."/>
            <person name="Lawson T."/>
            <person name="Leese F."/>
            <person name="Lindquist E."/>
            <person name="Lobanov A."/>
            <person name="Lomsadze A."/>
            <person name="Malik S.B."/>
            <person name="Marsh M.E."/>
            <person name="Mackinder L."/>
            <person name="Mock T."/>
            <person name="Mueller-Roeber B."/>
            <person name="Pagarete A."/>
            <person name="Parker M."/>
            <person name="Probert I."/>
            <person name="Quesneville H."/>
            <person name="Raines C."/>
            <person name="Rensing S.A."/>
            <person name="Riano-Pachon D.M."/>
            <person name="Richier S."/>
            <person name="Rokitta S."/>
            <person name="Shiraiwa Y."/>
            <person name="Soanes D.M."/>
            <person name="van der Giezen M."/>
            <person name="Wahlund T.M."/>
            <person name="Williams B."/>
            <person name="Wilson W."/>
            <person name="Wolfe G."/>
            <person name="Wurch L.L."/>
        </authorList>
    </citation>
    <scope>NUCLEOTIDE SEQUENCE</scope>
</reference>
<keyword evidence="13" id="KW-1185">Reference proteome</keyword>
<comment type="catalytic activity">
    <reaction evidence="8">
        <text>2 H2O2 = O2 + 2 H2O</text>
        <dbReference type="Rhea" id="RHEA:20309"/>
        <dbReference type="ChEBI" id="CHEBI:15377"/>
        <dbReference type="ChEBI" id="CHEBI:15379"/>
        <dbReference type="ChEBI" id="CHEBI:16240"/>
        <dbReference type="EC" id="1.11.1.21"/>
    </reaction>
</comment>
<name>A0A0D3I5T4_EMIH1</name>
<keyword evidence="7" id="KW-0376">Hydrogen peroxide</keyword>
<proteinExistence type="inferred from homology"/>
<comment type="similarity">
    <text evidence="9">Belongs to the peroxidase family.</text>
</comment>
<dbReference type="InterPro" id="IPR010255">
    <property type="entry name" value="Haem_peroxidase_sf"/>
</dbReference>
<dbReference type="HOGENOM" id="CLU_025424_2_0_1"/>
<dbReference type="KEGG" id="ehx:EMIHUDRAFT_471186"/>
<dbReference type="GO" id="GO:0046872">
    <property type="term" value="F:metal ion binding"/>
    <property type="evidence" value="ECO:0007669"/>
    <property type="project" value="UniProtKB-KW"/>
</dbReference>
<dbReference type="Proteomes" id="UP000013827">
    <property type="component" value="Unassembled WGS sequence"/>
</dbReference>
<evidence type="ECO:0000256" key="4">
    <source>
        <dbReference type="ARBA" id="ARBA00022723"/>
    </source>
</evidence>
<protein>
    <recommendedName>
        <fullName evidence="11">Plant heme peroxidase family profile domain-containing protein</fullName>
    </recommendedName>
</protein>
<dbReference type="InterPro" id="IPR002016">
    <property type="entry name" value="Haem_peroxidase"/>
</dbReference>
<evidence type="ECO:0000256" key="7">
    <source>
        <dbReference type="ARBA" id="ARBA00023324"/>
    </source>
</evidence>
<comment type="cofactor">
    <cofactor evidence="1">
        <name>heme b</name>
        <dbReference type="ChEBI" id="CHEBI:60344"/>
    </cofactor>
</comment>
<dbReference type="Gene3D" id="1.10.420.10">
    <property type="entry name" value="Peroxidase, domain 2"/>
    <property type="match status" value="1"/>
</dbReference>
<accession>A0A0D3I5T4</accession>
<keyword evidence="6" id="KW-0408">Iron</keyword>
<keyword evidence="5" id="KW-0560">Oxidoreductase</keyword>
<keyword evidence="2" id="KW-0575">Peroxidase</keyword>
<dbReference type="InterPro" id="IPR000763">
    <property type="entry name" value="Catalase_peroxidase"/>
</dbReference>
<dbReference type="GO" id="GO:0005829">
    <property type="term" value="C:cytosol"/>
    <property type="evidence" value="ECO:0007669"/>
    <property type="project" value="TreeGrafter"/>
</dbReference>
<dbReference type="GO" id="GO:0020037">
    <property type="term" value="F:heme binding"/>
    <property type="evidence" value="ECO:0007669"/>
    <property type="project" value="InterPro"/>
</dbReference>
<dbReference type="eggNOG" id="ENOG502QTDY">
    <property type="taxonomic scope" value="Eukaryota"/>
</dbReference>
<dbReference type="SUPFAM" id="SSF48113">
    <property type="entry name" value="Heme-dependent peroxidases"/>
    <property type="match status" value="2"/>
</dbReference>
<evidence type="ECO:0000256" key="1">
    <source>
        <dbReference type="ARBA" id="ARBA00001970"/>
    </source>
</evidence>
<dbReference type="Gene3D" id="1.10.520.10">
    <property type="match status" value="2"/>
</dbReference>
<dbReference type="GO" id="GO:0042744">
    <property type="term" value="P:hydrogen peroxide catabolic process"/>
    <property type="evidence" value="ECO:0007669"/>
    <property type="project" value="UniProtKB-KW"/>
</dbReference>
<feature type="region of interest" description="Disordered" evidence="10">
    <location>
        <begin position="598"/>
        <end position="626"/>
    </location>
</feature>
<dbReference type="InterPro" id="IPR019794">
    <property type="entry name" value="Peroxidases_AS"/>
</dbReference>
<evidence type="ECO:0000256" key="2">
    <source>
        <dbReference type="ARBA" id="ARBA00022559"/>
    </source>
</evidence>
<dbReference type="GO" id="GO:0004096">
    <property type="term" value="F:catalase activity"/>
    <property type="evidence" value="ECO:0007669"/>
    <property type="project" value="InterPro"/>
</dbReference>
<dbReference type="PANTHER" id="PTHR30555:SF0">
    <property type="entry name" value="CATALASE-PEROXIDASE"/>
    <property type="match status" value="1"/>
</dbReference>
<dbReference type="PROSITE" id="PS00435">
    <property type="entry name" value="PEROXIDASE_1"/>
    <property type="match status" value="1"/>
</dbReference>
<dbReference type="InterPro" id="IPR002207">
    <property type="entry name" value="Peroxidase_I"/>
</dbReference>
<evidence type="ECO:0000256" key="10">
    <source>
        <dbReference type="SAM" id="MobiDB-lite"/>
    </source>
</evidence>
<feature type="domain" description="Plant heme peroxidase family profile" evidence="11">
    <location>
        <begin position="126"/>
        <end position="320"/>
    </location>
</feature>
<keyword evidence="3" id="KW-0349">Heme</keyword>
<evidence type="ECO:0000256" key="8">
    <source>
        <dbReference type="ARBA" id="ARBA00049145"/>
    </source>
</evidence>
<keyword evidence="4" id="KW-0479">Metal-binding</keyword>
<evidence type="ECO:0000259" key="11">
    <source>
        <dbReference type="PROSITE" id="PS50873"/>
    </source>
</evidence>
<dbReference type="PaxDb" id="2903-EOD06619"/>
<dbReference type="PANTHER" id="PTHR30555">
    <property type="entry name" value="HYDROPEROXIDASE I, BIFUNCTIONAL CATALASE-PEROXIDASE"/>
    <property type="match status" value="1"/>
</dbReference>
<dbReference type="PRINTS" id="PR00459">
    <property type="entry name" value="ASPEROXIDASE"/>
</dbReference>
<dbReference type="PRINTS" id="PR00458">
    <property type="entry name" value="PEROXIDASE"/>
</dbReference>
<dbReference type="GO" id="GO:0070301">
    <property type="term" value="P:cellular response to hydrogen peroxide"/>
    <property type="evidence" value="ECO:0007669"/>
    <property type="project" value="TreeGrafter"/>
</dbReference>
<dbReference type="AlphaFoldDB" id="A0A0D3I5T4"/>
<evidence type="ECO:0000256" key="6">
    <source>
        <dbReference type="ARBA" id="ARBA00023004"/>
    </source>
</evidence>
<evidence type="ECO:0000256" key="3">
    <source>
        <dbReference type="ARBA" id="ARBA00022617"/>
    </source>
</evidence>
<sequence>MQAAASTAPAILAAARRHAPARKRGCRQRSRAACVVIRAAPGPLFDVTAAPGAGRVDWHAVKSDLLDLFSRSQSVWPADYGTYAPFFVRLAWHNSGSYRVADGRGGAEGGRQRFDPERSWQDNTNLDKARNLLAPLKLKHGPALSWGDLFILSGTVAIEAMGGPVLGFCGGRIDDQDGSDSLALGPSPEQRSFHPCPVNGNCTPPLGAVAVGETKSLIYVDPEGHMGVPDPVRSAADVRWTFAGMAMNDTETVALIGGGHAFGKTHGACPAGAGALPRDDPANPWPGLCGSGRAADAFTSGIEGPWTTRPTRWDNEYFHNAFASSPAALDSAFAAAWYKLVTRDMGPHARCVGPWVPPPQPFQFPLPKPPPEPVDYAEVWAALHKGADPLLPAADAAALAYGCAASYRYTDNQGGCDGARIRFSPEVDFPANAGALEAIGKLRGVKKAFGARLSWADLITLAGHAAVAPHSGPMPFCGGRTDATDGAGSRWLQPLSAPSSAAYFKEHPTGLTAREVLAVWAAASRAVAATRRPPADFFRWVALATPTEVAEMPADLRVVHDDAELREAALDFASDPAAHKALLAKAWPRLMSLGRFDGPASSPCDDPAATLMLPPTDAPAPRASSH</sequence>
<dbReference type="RefSeq" id="XP_005759048.1">
    <property type="nucleotide sequence ID" value="XM_005758991.1"/>
</dbReference>
<evidence type="ECO:0000256" key="9">
    <source>
        <dbReference type="RuleBase" id="RU004241"/>
    </source>
</evidence>
<evidence type="ECO:0000313" key="12">
    <source>
        <dbReference type="EnsemblProtists" id="EOD06619"/>
    </source>
</evidence>
<dbReference type="PROSITE" id="PS00436">
    <property type="entry name" value="PEROXIDASE_2"/>
    <property type="match status" value="1"/>
</dbReference>
<evidence type="ECO:0000313" key="13">
    <source>
        <dbReference type="Proteomes" id="UP000013827"/>
    </source>
</evidence>
<evidence type="ECO:0000256" key="5">
    <source>
        <dbReference type="ARBA" id="ARBA00023002"/>
    </source>
</evidence>
<dbReference type="GeneID" id="17252768"/>
<reference evidence="12" key="2">
    <citation type="submission" date="2024-10" db="UniProtKB">
        <authorList>
            <consortium name="EnsemblProtists"/>
        </authorList>
    </citation>
    <scope>IDENTIFICATION</scope>
</reference>
<dbReference type="STRING" id="2903.R1DCV2"/>
<dbReference type="PROSITE" id="PS50873">
    <property type="entry name" value="PEROXIDASE_4"/>
    <property type="match status" value="1"/>
</dbReference>
<dbReference type="EnsemblProtists" id="EOD06619">
    <property type="protein sequence ID" value="EOD06619"/>
    <property type="gene ID" value="EMIHUDRAFT_471186"/>
</dbReference>
<dbReference type="Pfam" id="PF00141">
    <property type="entry name" value="peroxidase"/>
    <property type="match status" value="2"/>
</dbReference>
<organism evidence="12 13">
    <name type="scientific">Emiliania huxleyi (strain CCMP1516)</name>
    <dbReference type="NCBI Taxonomy" id="280463"/>
    <lineage>
        <taxon>Eukaryota</taxon>
        <taxon>Haptista</taxon>
        <taxon>Haptophyta</taxon>
        <taxon>Prymnesiophyceae</taxon>
        <taxon>Isochrysidales</taxon>
        <taxon>Noelaerhabdaceae</taxon>
        <taxon>Emiliania</taxon>
    </lineage>
</organism>